<keyword evidence="1" id="KW-0812">Transmembrane</keyword>
<organism evidence="2 3">
    <name type="scientific">Methylophilus rhizosphaerae</name>
    <dbReference type="NCBI Taxonomy" id="492660"/>
    <lineage>
        <taxon>Bacteria</taxon>
        <taxon>Pseudomonadati</taxon>
        <taxon>Pseudomonadota</taxon>
        <taxon>Betaproteobacteria</taxon>
        <taxon>Nitrosomonadales</taxon>
        <taxon>Methylophilaceae</taxon>
        <taxon>Methylophilus</taxon>
    </lineage>
</organism>
<accession>A0A1G9A8Y4</accession>
<protein>
    <submittedName>
        <fullName evidence="2">Uncharacterized protein</fullName>
    </submittedName>
</protein>
<dbReference type="STRING" id="492660.SAMN05192566_0755"/>
<dbReference type="Proteomes" id="UP000198629">
    <property type="component" value="Unassembled WGS sequence"/>
</dbReference>
<keyword evidence="1" id="KW-0472">Membrane</keyword>
<name>A0A1G9A8Y4_9PROT</name>
<evidence type="ECO:0000256" key="1">
    <source>
        <dbReference type="SAM" id="Phobius"/>
    </source>
</evidence>
<sequence>MKKQFTFEFNDGELNVKLPKIIKKENFKEKAIKVIGNKNTQITIKAGIVIITLITFSMLFNKINSFDMRTQTTTQSIDKK</sequence>
<keyword evidence="3" id="KW-1185">Reference proteome</keyword>
<evidence type="ECO:0000313" key="2">
    <source>
        <dbReference type="EMBL" id="SDK23816.1"/>
    </source>
</evidence>
<keyword evidence="1" id="KW-1133">Transmembrane helix</keyword>
<dbReference type="AlphaFoldDB" id="A0A1G9A8Y4"/>
<evidence type="ECO:0000313" key="3">
    <source>
        <dbReference type="Proteomes" id="UP000198629"/>
    </source>
</evidence>
<dbReference type="RefSeq" id="WP_143001347.1">
    <property type="nucleotide sequence ID" value="NZ_FNFX01000001.1"/>
</dbReference>
<feature type="transmembrane region" description="Helical" evidence="1">
    <location>
        <begin position="42"/>
        <end position="60"/>
    </location>
</feature>
<dbReference type="EMBL" id="FNFX01000001">
    <property type="protein sequence ID" value="SDK23816.1"/>
    <property type="molecule type" value="Genomic_DNA"/>
</dbReference>
<reference evidence="3" key="1">
    <citation type="submission" date="2016-10" db="EMBL/GenBank/DDBJ databases">
        <authorList>
            <person name="Varghese N."/>
            <person name="Submissions S."/>
        </authorList>
    </citation>
    <scope>NUCLEOTIDE SEQUENCE [LARGE SCALE GENOMIC DNA]</scope>
    <source>
        <strain evidence="3">CBMB127</strain>
    </source>
</reference>
<proteinExistence type="predicted"/>
<gene>
    <name evidence="2" type="ORF">SAMN05192566_0755</name>
</gene>